<feature type="transmembrane region" description="Helical" evidence="7">
    <location>
        <begin position="36"/>
        <end position="57"/>
    </location>
</feature>
<dbReference type="GO" id="GO:0005524">
    <property type="term" value="F:ATP binding"/>
    <property type="evidence" value="ECO:0007669"/>
    <property type="project" value="UniProtKB-KW"/>
</dbReference>
<feature type="domain" description="Histidine kinase/HSP90-like ATPase" evidence="8">
    <location>
        <begin position="307"/>
        <end position="403"/>
    </location>
</feature>
<evidence type="ECO:0000256" key="2">
    <source>
        <dbReference type="ARBA" id="ARBA00012438"/>
    </source>
</evidence>
<protein>
    <recommendedName>
        <fullName evidence="2">histidine kinase</fullName>
        <ecNumber evidence="2">2.7.13.3</ecNumber>
    </recommendedName>
</protein>
<keyword evidence="5" id="KW-0418">Kinase</keyword>
<dbReference type="InterPro" id="IPR003594">
    <property type="entry name" value="HATPase_dom"/>
</dbReference>
<dbReference type="KEGG" id="vcw:GJQ55_11315"/>
<feature type="transmembrane region" description="Helical" evidence="7">
    <location>
        <begin position="115"/>
        <end position="133"/>
    </location>
</feature>
<evidence type="ECO:0000313" key="10">
    <source>
        <dbReference type="Proteomes" id="UP000596074"/>
    </source>
</evidence>
<dbReference type="EMBL" id="CP046056">
    <property type="protein sequence ID" value="QQD25023.1"/>
    <property type="molecule type" value="Genomic_DNA"/>
</dbReference>
<organism evidence="9 10">
    <name type="scientific">Venatoribacter cucullus</name>
    <dbReference type="NCBI Taxonomy" id="2661630"/>
    <lineage>
        <taxon>Bacteria</taxon>
        <taxon>Pseudomonadati</taxon>
        <taxon>Pseudomonadota</taxon>
        <taxon>Gammaproteobacteria</taxon>
        <taxon>Oceanospirillales</taxon>
        <taxon>Oceanospirillaceae</taxon>
        <taxon>Venatoribacter</taxon>
    </lineage>
</organism>
<dbReference type="InterPro" id="IPR050980">
    <property type="entry name" value="2C_sensor_his_kinase"/>
</dbReference>
<keyword evidence="4" id="KW-0547">Nucleotide-binding</keyword>
<dbReference type="GO" id="GO:0005886">
    <property type="term" value="C:plasma membrane"/>
    <property type="evidence" value="ECO:0007669"/>
    <property type="project" value="TreeGrafter"/>
</dbReference>
<evidence type="ECO:0000256" key="4">
    <source>
        <dbReference type="ARBA" id="ARBA00022741"/>
    </source>
</evidence>
<dbReference type="AlphaFoldDB" id="A0A9X7UY17"/>
<evidence type="ECO:0000256" key="1">
    <source>
        <dbReference type="ARBA" id="ARBA00000085"/>
    </source>
</evidence>
<dbReference type="Gene3D" id="3.30.565.10">
    <property type="entry name" value="Histidine kinase-like ATPase, C-terminal domain"/>
    <property type="match status" value="1"/>
</dbReference>
<evidence type="ECO:0000256" key="5">
    <source>
        <dbReference type="ARBA" id="ARBA00022777"/>
    </source>
</evidence>
<comment type="catalytic activity">
    <reaction evidence="1">
        <text>ATP + protein L-histidine = ADP + protein N-phospho-L-histidine.</text>
        <dbReference type="EC" id="2.7.13.3"/>
    </reaction>
</comment>
<keyword evidence="10" id="KW-1185">Reference proteome</keyword>
<evidence type="ECO:0000256" key="7">
    <source>
        <dbReference type="SAM" id="Phobius"/>
    </source>
</evidence>
<keyword evidence="3" id="KW-0808">Transferase</keyword>
<evidence type="ECO:0000256" key="6">
    <source>
        <dbReference type="ARBA" id="ARBA00022840"/>
    </source>
</evidence>
<evidence type="ECO:0000256" key="3">
    <source>
        <dbReference type="ARBA" id="ARBA00022679"/>
    </source>
</evidence>
<evidence type="ECO:0000259" key="8">
    <source>
        <dbReference type="Pfam" id="PF02518"/>
    </source>
</evidence>
<keyword evidence="7" id="KW-0812">Transmembrane</keyword>
<dbReference type="RefSeq" id="WP_228345086.1">
    <property type="nucleotide sequence ID" value="NZ_CP046056.1"/>
</dbReference>
<dbReference type="SUPFAM" id="SSF55874">
    <property type="entry name" value="ATPase domain of HSP90 chaperone/DNA topoisomerase II/histidine kinase"/>
    <property type="match status" value="1"/>
</dbReference>
<dbReference type="PANTHER" id="PTHR44936">
    <property type="entry name" value="SENSOR PROTEIN CREC"/>
    <property type="match status" value="1"/>
</dbReference>
<name>A0A9X7UY17_9GAMM</name>
<feature type="transmembrane region" description="Helical" evidence="7">
    <location>
        <begin position="12"/>
        <end position="30"/>
    </location>
</feature>
<dbReference type="InterPro" id="IPR036890">
    <property type="entry name" value="HATPase_C_sf"/>
</dbReference>
<proteinExistence type="predicted"/>
<dbReference type="GO" id="GO:0000155">
    <property type="term" value="F:phosphorelay sensor kinase activity"/>
    <property type="evidence" value="ECO:0007669"/>
    <property type="project" value="TreeGrafter"/>
</dbReference>
<gene>
    <name evidence="9" type="ORF">GJQ55_11315</name>
</gene>
<dbReference type="Proteomes" id="UP000596074">
    <property type="component" value="Chromosome"/>
</dbReference>
<dbReference type="Pfam" id="PF02518">
    <property type="entry name" value="HATPase_c"/>
    <property type="match status" value="1"/>
</dbReference>
<evidence type="ECO:0000313" key="9">
    <source>
        <dbReference type="EMBL" id="QQD25023.1"/>
    </source>
</evidence>
<keyword evidence="7" id="KW-0472">Membrane</keyword>
<dbReference type="EC" id="2.7.13.3" evidence="2"/>
<dbReference type="PANTHER" id="PTHR44936:SF10">
    <property type="entry name" value="SENSOR PROTEIN RSTB"/>
    <property type="match status" value="1"/>
</dbReference>
<reference evidence="9 10" key="1">
    <citation type="submission" date="2019-11" db="EMBL/GenBank/DDBJ databases">
        <title>Venatorbacter sp. nov. a predator of Campylobacter and other Gram-negative bacteria.</title>
        <authorList>
            <person name="Saeedi A."/>
            <person name="Cummings N.J."/>
            <person name="Connerton I.F."/>
            <person name="Connerton P.L."/>
        </authorList>
    </citation>
    <scope>NUCLEOTIDE SEQUENCE [LARGE SCALE GENOMIC DNA]</scope>
    <source>
        <strain evidence="9">XL5</strain>
    </source>
</reference>
<sequence>MNPNLNSVVQRLALLRLAIASVWLIFLLYLQLNHFAGLGIAWTLLGLYLPLLLLNAWQGWQRPVQDWQLLLHLAVECQLLTGLLFFTGGVTNPFISYFLVLLVIAAYSLPARFAWLIAIIGITDYSVLTQWYQPLLSHHMHGISGSSLFDLHLGGMWLTFVISALIFMTLIPLLLRAGQQQQQEIQQLRERQLKNEQLIGIATLAAGTAHEMGTPLMTMHMVLDEVAHQPEHLISAHDLHILREQVAQCRQSLQQLARAGREVHHTGQQQAHPWLMTLLRRWRLSHPNALWVDDGIACKAVIPSSPLLDQALLNLLDNAAEAGRQPVHLHSSVQDGCWQLHIVQPDPQAAAHIRQQHLFVSDKEQGMGLGLYLSNASVEQFGGTIHLQAQHDGSSLCRLRLPLCTRDNHHG</sequence>
<accession>A0A9X7UY17</accession>
<feature type="transmembrane region" description="Helical" evidence="7">
    <location>
        <begin position="153"/>
        <end position="175"/>
    </location>
</feature>
<keyword evidence="7" id="KW-1133">Transmembrane helix</keyword>
<keyword evidence="6" id="KW-0067">ATP-binding</keyword>